<protein>
    <recommendedName>
        <fullName evidence="1">Glucosidase 2 subunit beta</fullName>
    </recommendedName>
</protein>
<dbReference type="InterPro" id="IPR039794">
    <property type="entry name" value="Gtb1-like"/>
</dbReference>
<dbReference type="EMBL" id="HACG01018816">
    <property type="protein sequence ID" value="CEK65681.1"/>
    <property type="molecule type" value="Transcribed_RNA"/>
</dbReference>
<dbReference type="PANTHER" id="PTHR12630:SF1">
    <property type="entry name" value="GLUCOSIDASE 2 SUBUNIT BETA"/>
    <property type="match status" value="1"/>
</dbReference>
<reference evidence="6" key="1">
    <citation type="submission" date="2014-12" db="EMBL/GenBank/DDBJ databases">
        <title>Insight into the proteome of Arion vulgaris.</title>
        <authorList>
            <person name="Aradska J."/>
            <person name="Bulat T."/>
            <person name="Smidak R."/>
            <person name="Sarate P."/>
            <person name="Gangsoo J."/>
            <person name="Sialana F."/>
            <person name="Bilban M."/>
            <person name="Lubec G."/>
        </authorList>
    </citation>
    <scope>NUCLEOTIDE SEQUENCE</scope>
    <source>
        <tissue evidence="6">Skin</tissue>
    </source>
</reference>
<keyword evidence="2" id="KW-0732">Signal</keyword>
<proteinExistence type="predicted"/>
<evidence type="ECO:0000256" key="1">
    <source>
        <dbReference type="ARBA" id="ARBA00022387"/>
    </source>
</evidence>
<evidence type="ECO:0000256" key="4">
    <source>
        <dbReference type="ARBA" id="ARBA00023157"/>
    </source>
</evidence>
<keyword evidence="4" id="KW-1015">Disulfide bond</keyword>
<name>A0A0B6ZCT4_9EUPU</name>
<sequence length="241" mass="27116">ISRQQVNDDYCDCADSFDEPGTSACPNNKFYCTQQMPGSPSQYVVSSKVNDGICDCCDGSDEWLGALVPNFMKIEGDMPLGAVYHAPCPNKCGEILAVRNKEQFMQNKGREIQKQYLKMASLELTETKRKSYGPNGVFFPLSKHCFKLRVSQYEYSVCPFEKVSQEIFPHSPVILGRKSSIISEKGQYVLVMDDGDKTLCPFGRARKTKIYMFCGLEDKIMKVTEPELCEYAFTMSTPAVC</sequence>
<dbReference type="Gene3D" id="2.70.130.10">
    <property type="entry name" value="Mannose-6-phosphate receptor binding domain"/>
    <property type="match status" value="1"/>
</dbReference>
<dbReference type="Pfam" id="PF13015">
    <property type="entry name" value="PRKCSH_1"/>
    <property type="match status" value="1"/>
</dbReference>
<dbReference type="AlphaFoldDB" id="A0A0B6ZCT4"/>
<dbReference type="GO" id="GO:0006491">
    <property type="term" value="P:N-glycan processing"/>
    <property type="evidence" value="ECO:0007669"/>
    <property type="project" value="TreeGrafter"/>
</dbReference>
<organism evidence="6">
    <name type="scientific">Arion vulgaris</name>
    <dbReference type="NCBI Taxonomy" id="1028688"/>
    <lineage>
        <taxon>Eukaryota</taxon>
        <taxon>Metazoa</taxon>
        <taxon>Spiralia</taxon>
        <taxon>Lophotrochozoa</taxon>
        <taxon>Mollusca</taxon>
        <taxon>Gastropoda</taxon>
        <taxon>Heterobranchia</taxon>
        <taxon>Euthyneura</taxon>
        <taxon>Panpulmonata</taxon>
        <taxon>Eupulmonata</taxon>
        <taxon>Stylommatophora</taxon>
        <taxon>Helicina</taxon>
        <taxon>Arionoidea</taxon>
        <taxon>Arionidae</taxon>
        <taxon>Arion</taxon>
    </lineage>
</organism>
<dbReference type="InterPro" id="IPR009011">
    <property type="entry name" value="Man6P_isomerase_rcpt-bd_dom_sf"/>
</dbReference>
<evidence type="ECO:0000259" key="5">
    <source>
        <dbReference type="PROSITE" id="PS51914"/>
    </source>
</evidence>
<gene>
    <name evidence="6" type="primary">ORF55896</name>
</gene>
<dbReference type="Pfam" id="PF12999">
    <property type="entry name" value="PRKCSH-like"/>
    <property type="match status" value="1"/>
</dbReference>
<evidence type="ECO:0000256" key="3">
    <source>
        <dbReference type="ARBA" id="ARBA00022824"/>
    </source>
</evidence>
<feature type="non-terminal residue" evidence="6">
    <location>
        <position position="1"/>
    </location>
</feature>
<keyword evidence="3" id="KW-0256">Endoplasmic reticulum</keyword>
<dbReference type="InterPro" id="IPR028146">
    <property type="entry name" value="PRKCSH_N"/>
</dbReference>
<dbReference type="GO" id="GO:0017177">
    <property type="term" value="C:glucosidase II complex"/>
    <property type="evidence" value="ECO:0007669"/>
    <property type="project" value="TreeGrafter"/>
</dbReference>
<accession>A0A0B6ZCT4</accession>
<dbReference type="InterPro" id="IPR036607">
    <property type="entry name" value="PRKCSH"/>
</dbReference>
<dbReference type="PROSITE" id="PS51914">
    <property type="entry name" value="MRH"/>
    <property type="match status" value="1"/>
</dbReference>
<dbReference type="PANTHER" id="PTHR12630">
    <property type="entry name" value="N-LINKED OLIGOSACCHARIDE PROCESSING"/>
    <property type="match status" value="1"/>
</dbReference>
<evidence type="ECO:0000313" key="6">
    <source>
        <dbReference type="EMBL" id="CEK65681.1"/>
    </source>
</evidence>
<dbReference type="SUPFAM" id="SSF50911">
    <property type="entry name" value="Mannose 6-phosphate receptor domain"/>
    <property type="match status" value="1"/>
</dbReference>
<evidence type="ECO:0000256" key="2">
    <source>
        <dbReference type="ARBA" id="ARBA00022729"/>
    </source>
</evidence>
<dbReference type="InterPro" id="IPR044865">
    <property type="entry name" value="MRH_dom"/>
</dbReference>
<feature type="domain" description="MRH" evidence="5">
    <location>
        <begin position="143"/>
        <end position="241"/>
    </location>
</feature>